<evidence type="ECO:0000313" key="5">
    <source>
        <dbReference type="Proteomes" id="UP000274822"/>
    </source>
</evidence>
<comment type="caution">
    <text evidence="4">The sequence shown here is derived from an EMBL/GenBank/DDBJ whole genome shotgun (WGS) entry which is preliminary data.</text>
</comment>
<keyword evidence="5" id="KW-1185">Reference proteome</keyword>
<dbReference type="InterPro" id="IPR005946">
    <property type="entry name" value="Rib-P_diPkinase"/>
</dbReference>
<dbReference type="GO" id="GO:0006015">
    <property type="term" value="P:5-phosphoribose 1-diphosphate biosynthetic process"/>
    <property type="evidence" value="ECO:0007669"/>
    <property type="project" value="TreeGrafter"/>
</dbReference>
<dbReference type="GO" id="GO:0002189">
    <property type="term" value="C:ribose phosphate diphosphokinase complex"/>
    <property type="evidence" value="ECO:0007669"/>
    <property type="project" value="TreeGrafter"/>
</dbReference>
<feature type="domain" description="Ribose-phosphate pyrophosphokinase N-terminal" evidence="3">
    <location>
        <begin position="38"/>
        <end position="68"/>
    </location>
</feature>
<dbReference type="PANTHER" id="PTHR10210">
    <property type="entry name" value="RIBOSE-PHOSPHATE DIPHOSPHOKINASE FAMILY MEMBER"/>
    <property type="match status" value="1"/>
</dbReference>
<evidence type="ECO:0000256" key="2">
    <source>
        <dbReference type="ARBA" id="ARBA00022727"/>
    </source>
</evidence>
<dbReference type="GO" id="GO:0000287">
    <property type="term" value="F:magnesium ion binding"/>
    <property type="evidence" value="ECO:0007669"/>
    <property type="project" value="InterPro"/>
</dbReference>
<name>A0A433QDP1_9FUNG</name>
<dbReference type="EMBL" id="RBNJ01007558">
    <property type="protein sequence ID" value="RUS27898.1"/>
    <property type="molecule type" value="Genomic_DNA"/>
</dbReference>
<dbReference type="GO" id="GO:0004749">
    <property type="term" value="F:ribose phosphate diphosphokinase activity"/>
    <property type="evidence" value="ECO:0007669"/>
    <property type="project" value="TreeGrafter"/>
</dbReference>
<dbReference type="Gene3D" id="3.40.50.2020">
    <property type="match status" value="1"/>
</dbReference>
<dbReference type="InterPro" id="IPR029099">
    <property type="entry name" value="Pribosyltran_N"/>
</dbReference>
<organism evidence="4 5">
    <name type="scientific">Jimgerdemannia flammicorona</name>
    <dbReference type="NCBI Taxonomy" id="994334"/>
    <lineage>
        <taxon>Eukaryota</taxon>
        <taxon>Fungi</taxon>
        <taxon>Fungi incertae sedis</taxon>
        <taxon>Mucoromycota</taxon>
        <taxon>Mucoromycotina</taxon>
        <taxon>Endogonomycetes</taxon>
        <taxon>Endogonales</taxon>
        <taxon>Endogonaceae</taxon>
        <taxon>Jimgerdemannia</taxon>
    </lineage>
</organism>
<reference evidence="4 5" key="1">
    <citation type="journal article" date="2018" name="New Phytol.">
        <title>Phylogenomics of Endogonaceae and evolution of mycorrhizas within Mucoromycota.</title>
        <authorList>
            <person name="Chang Y."/>
            <person name="Desiro A."/>
            <person name="Na H."/>
            <person name="Sandor L."/>
            <person name="Lipzen A."/>
            <person name="Clum A."/>
            <person name="Barry K."/>
            <person name="Grigoriev I.V."/>
            <person name="Martin F.M."/>
            <person name="Stajich J.E."/>
            <person name="Smith M.E."/>
            <person name="Bonito G."/>
            <person name="Spatafora J.W."/>
        </authorList>
    </citation>
    <scope>NUCLEOTIDE SEQUENCE [LARGE SCALE GENOMIC DNA]</scope>
    <source>
        <strain evidence="4 5">AD002</strain>
    </source>
</reference>
<evidence type="ECO:0000313" key="4">
    <source>
        <dbReference type="EMBL" id="RUS27898.1"/>
    </source>
</evidence>
<protein>
    <recommendedName>
        <fullName evidence="3">Ribose-phosphate pyrophosphokinase N-terminal domain-containing protein</fullName>
    </recommendedName>
</protein>
<dbReference type="SUPFAM" id="SSF53271">
    <property type="entry name" value="PRTase-like"/>
    <property type="match status" value="1"/>
</dbReference>
<dbReference type="InterPro" id="IPR029057">
    <property type="entry name" value="PRTase-like"/>
</dbReference>
<dbReference type="GO" id="GO:0005737">
    <property type="term" value="C:cytoplasm"/>
    <property type="evidence" value="ECO:0007669"/>
    <property type="project" value="TreeGrafter"/>
</dbReference>
<dbReference type="GO" id="GO:0005524">
    <property type="term" value="F:ATP binding"/>
    <property type="evidence" value="ECO:0007669"/>
    <property type="project" value="TreeGrafter"/>
</dbReference>
<dbReference type="AlphaFoldDB" id="A0A433QDP1"/>
<dbReference type="Pfam" id="PF13793">
    <property type="entry name" value="Pribosyltran_N"/>
    <property type="match status" value="1"/>
</dbReference>
<comment type="similarity">
    <text evidence="1">Belongs to the ribose-phosphate pyrophosphokinase family.</text>
</comment>
<keyword evidence="2" id="KW-0545">Nucleotide biosynthesis</keyword>
<sequence>MPTLAAAANILACGRTPGKMRNTKILGSRLPPSRSNGLINACKIASARRITAILPYSPYCKQSKKHRSVIVSDETCRTGGKGGGGIRGHGCMTSEFARGKYPRIDIITFPRLALSPTIVIANMLSVAGVDHIMTIDLHALQMQGFFFTKPVDNLYAELSIAKSIVLNMGHGRRCLQKRRGELSGGVTSLADSLYLDFALIHKTAPSLKTSARVLVIRWRRSQTHRPDHADEERGRG</sequence>
<accession>A0A433QDP1</accession>
<gene>
    <name evidence="4" type="ORF">BC938DRAFT_482592</name>
</gene>
<dbReference type="FunFam" id="3.40.50.2020:FF:000014">
    <property type="entry name" value="Ribose-phosphate pyrophosphokinase 1"/>
    <property type="match status" value="1"/>
</dbReference>
<dbReference type="GO" id="GO:0006164">
    <property type="term" value="P:purine nucleotide biosynthetic process"/>
    <property type="evidence" value="ECO:0007669"/>
    <property type="project" value="TreeGrafter"/>
</dbReference>
<evidence type="ECO:0000259" key="3">
    <source>
        <dbReference type="Pfam" id="PF13793"/>
    </source>
</evidence>
<dbReference type="PANTHER" id="PTHR10210:SF57">
    <property type="entry name" value="RIBOSE-PHOSPHATE DIPHOSPHOKINASE"/>
    <property type="match status" value="1"/>
</dbReference>
<evidence type="ECO:0000256" key="1">
    <source>
        <dbReference type="ARBA" id="ARBA00006478"/>
    </source>
</evidence>
<proteinExistence type="inferred from homology"/>
<dbReference type="Proteomes" id="UP000274822">
    <property type="component" value="Unassembled WGS sequence"/>
</dbReference>